<feature type="region of interest" description="Disordered" evidence="2">
    <location>
        <begin position="867"/>
        <end position="941"/>
    </location>
</feature>
<keyword evidence="1" id="KW-0597">Phosphoprotein</keyword>
<proteinExistence type="predicted"/>
<feature type="compositionally biased region" description="Polar residues" evidence="2">
    <location>
        <begin position="1044"/>
        <end position="1056"/>
    </location>
</feature>
<dbReference type="Proteomes" id="UP000267096">
    <property type="component" value="Unassembled WGS sequence"/>
</dbReference>
<feature type="compositionally biased region" description="Low complexity" evidence="2">
    <location>
        <begin position="2085"/>
        <end position="2111"/>
    </location>
</feature>
<dbReference type="InterPro" id="IPR009738">
    <property type="entry name" value="BAT2_N"/>
</dbReference>
<feature type="compositionally biased region" description="Polar residues" evidence="2">
    <location>
        <begin position="1124"/>
        <end position="1137"/>
    </location>
</feature>
<feature type="compositionally biased region" description="Acidic residues" evidence="2">
    <location>
        <begin position="574"/>
        <end position="584"/>
    </location>
</feature>
<feature type="compositionally biased region" description="Polar residues" evidence="2">
    <location>
        <begin position="1651"/>
        <end position="1660"/>
    </location>
</feature>
<feature type="compositionally biased region" description="Low complexity" evidence="2">
    <location>
        <begin position="1094"/>
        <end position="1113"/>
    </location>
</feature>
<feature type="region of interest" description="Disordered" evidence="2">
    <location>
        <begin position="985"/>
        <end position="1281"/>
    </location>
</feature>
<feature type="region of interest" description="Disordered" evidence="2">
    <location>
        <begin position="1823"/>
        <end position="1853"/>
    </location>
</feature>
<feature type="compositionally biased region" description="Polar residues" evidence="2">
    <location>
        <begin position="1213"/>
        <end position="1239"/>
    </location>
</feature>
<sequence>MSSARGAAGAIKPKLHNVNSIYAGKNQNAVKAPGSGKHGGLQSLGKTTAVVRRMPPPATLPSLRAESQGQDPNVALVPQGGTGWHKDNAVNNAQSSDLSGKSGVGQLGSTLSSSGGQGCAPVANSGTGTPHGADLRPTWAKQPASQMDSNQQAQTNTNAVTTASARDFPSLAAATATSAKQPQTFNDSLKPQKSGSWRAGGSSAVSKNDGNEPLSPPQMHSAGGYPAATAPVRNIERQPPPPQPLRGSMSAQSMATGDIGVVVSRTEQENAMQQKKDGLGDGGYQQRTTQNTIFDDARGMYRGPVMMQQQQMGQMNRSNDVRSTQYGRGESFEGRDWRDMDRSHAMGLAYRYRDMGFDESQSTRNAAVECDWQNAQQQIPQQPYRNSDREMTHQWTGAPMVSGPQDVRHLMENISPNAYGRERDDERQNLEREAAIERSRQKRRQQAPSSMGGAAAQQSMDPDGMIRPSGYGSVRMMAGSSANYEVDASNVDWDQQRQMMDDMYRQDNKAVPPPQRWGGSRQEDYGDVRGGVRREDVDLVGAKPEYRMLRRPESKESGELPQQMSRMMIGDEMTQQDDDEEDELQLTKLSRPAAKIIKRVAPGDSNGNVMTSNSSQSANAQQTQQMDGISMMPQSVSSQQGSQPSSRSSPSLHNQRASTTPQSGCSSVTGSGASDKRFCDTRNQGHSQRSKRYENSGGTIDEQQQSAKQNQSNQGRNQQNATAMRGGGRMAAEDAMSMMNSSSMQMMPQPNCAPALPVAPPPANNIWEKRAEERESAERERAATQRDTVVHQLRLQQQFPAVGEQPQGLFIHLFSYGNGNMQMYDHQQQQHSEEMNDYYGQEDEEYNGVLFRGQREFVNSRVSNAHSHQSAVHHHRSSRGLSLSGARGGARGYMRGGAFTTQRRGTSMPHQTLTHNQQSRHNYNDRLNPRRSKRHDQQQPLQEEDNFANMGEFHVEDTYECIGSPAVQSSNSGTVAMVQESVGDMDEGYDRSNVNGNEQHRPQQRQTRSQRSNAGTARSMGRGGRGNVSVSSRGGASNRRSDTRNMNTSSMQNSTADRGKRKKEQSSTTIREEDEGIGVADEDENGGIKPQGNRSEQQQYRRGGRRTLQQQQQMRHRRGGAGTGQRSPSGTHQNTNERGAGGQQLKSPVTSEGHEEWATASESSDVADKQQQQPTTATNVNASKRRIVAASKYGATRRMTQRGGPQRRDNHTNEQNANNNDETIPATNNQQQTGTQRIGSKNAKPASTTSHTVVRSTSSNSNAQPSKEEMNNASAALGVKTEATTTTNQTIKREACKDGLAGVDINNAGVIVIDDRPDDNYSIDNDDFEEVLSKKSKKLRQQQINEQIEAIKNSNGALQRSKTGTTTQNDAQNTLNTTVWNSSIVKEHNVRQSSPPLEKSYFILHYQFLSPFATDHPVIPSPIARPTPKTSVSSTTAITTSTTSNNTAVGKGVDVWAGPDDEQTLTTSKKLDEAVASAAAKKNSVEFAASFNSPSSRSESAQYDFTFDPSLQDESQPLSSKSNHIHSNPLPHVNSLKSTTANADKIIVVTSSNGTKQQSTAAAAVPLVVPPSSTSLVDSTLDANDLKQRLDKVKDFWPGQQQFSNTLLVTTSENGPITSLVNDKSTTAVTANAATTSSLTHAPNVAKVRPQPQTNDQSSAAPLKENVSCTSSAPSLPPPSPIACIPPGAYLQSLSQVPPPAAALTHYSMIFGEPYNPHSATSSPAQTLFGNGVSVSQAPGNRSRPTSFIDQSQQLFIHPPPNGTTPSSLTWSNGNPQIELLAGINATPPLPSQPGSAVQRFQFSSQPRSGSAFSARAALLNGSGKLLSGPPPPPPHIPPPLHPPHGFIAPPPDFVSLPANATAAAAAAAMGGVSTNQQQQAQAQQRNNDITSQNSAVVAAASNAALPRSAAVGVLGQLPPPHLQQQLNFPSQSQSGFTLAATGSFSQAPPIHAFTAPPPPLRYPPVVAAAATLPNDVTGVLTAGWTTKPSVNAFPLKYTNGGAQAAAPIGTSSARSATQIDRWTAIPVGVPPQYANALVFQSAVAGKENAADVLQANIEQRFQSSQRCTSAPRASSADENVIRRNSTVSSVAANNSNDTAASAANSIDNSNQQKKATKV</sequence>
<feature type="compositionally biased region" description="Low complexity" evidence="2">
    <location>
        <begin position="1247"/>
        <end position="1262"/>
    </location>
</feature>
<feature type="compositionally biased region" description="Polar residues" evidence="2">
    <location>
        <begin position="316"/>
        <end position="326"/>
    </location>
</feature>
<accession>A0A158PPJ8</accession>
<feature type="compositionally biased region" description="Polar residues" evidence="2">
    <location>
        <begin position="1160"/>
        <end position="1182"/>
    </location>
</feature>
<dbReference type="PANTHER" id="PTHR14038:SF0">
    <property type="entry name" value="LP18708P"/>
    <property type="match status" value="1"/>
</dbReference>
<feature type="region of interest" description="Disordered" evidence="2">
    <location>
        <begin position="573"/>
        <end position="730"/>
    </location>
</feature>
<evidence type="ECO:0000256" key="2">
    <source>
        <dbReference type="SAM" id="MobiDB-lite"/>
    </source>
</evidence>
<gene>
    <name evidence="4" type="ORF">ASIM_LOCUS14279</name>
</gene>
<feature type="region of interest" description="Disordered" evidence="2">
    <location>
        <begin position="2067"/>
        <end position="2119"/>
    </location>
</feature>
<dbReference type="EMBL" id="UYRR01031683">
    <property type="protein sequence ID" value="VDK51919.1"/>
    <property type="molecule type" value="Genomic_DNA"/>
</dbReference>
<feature type="compositionally biased region" description="Polar residues" evidence="2">
    <location>
        <begin position="652"/>
        <end position="672"/>
    </location>
</feature>
<feature type="compositionally biased region" description="Pro residues" evidence="2">
    <location>
        <begin position="1829"/>
        <end position="1853"/>
    </location>
</feature>
<feature type="compositionally biased region" description="Gly residues" evidence="2">
    <location>
        <begin position="886"/>
        <end position="895"/>
    </location>
</feature>
<reference evidence="6" key="1">
    <citation type="submission" date="2016-04" db="UniProtKB">
        <authorList>
            <consortium name="WormBaseParasite"/>
        </authorList>
    </citation>
    <scope>IDENTIFICATION</scope>
</reference>
<reference evidence="4 5" key="2">
    <citation type="submission" date="2018-11" db="EMBL/GenBank/DDBJ databases">
        <authorList>
            <consortium name="Pathogen Informatics"/>
        </authorList>
    </citation>
    <scope>NUCLEOTIDE SEQUENCE [LARGE SCALE GENOMIC DNA]</scope>
</reference>
<feature type="compositionally biased region" description="Low complexity" evidence="2">
    <location>
        <begin position="1027"/>
        <end position="1038"/>
    </location>
</feature>
<evidence type="ECO:0000259" key="3">
    <source>
        <dbReference type="Pfam" id="PF07001"/>
    </source>
</evidence>
<dbReference type="WBParaSite" id="ASIM_0001486901-mRNA-1">
    <property type="protein sequence ID" value="ASIM_0001486901-mRNA-1"/>
    <property type="gene ID" value="ASIM_0001486901"/>
</dbReference>
<feature type="region of interest" description="Disordered" evidence="2">
    <location>
        <begin position="436"/>
        <end position="470"/>
    </location>
</feature>
<dbReference type="GO" id="GO:0030154">
    <property type="term" value="P:cell differentiation"/>
    <property type="evidence" value="ECO:0007669"/>
    <property type="project" value="TreeGrafter"/>
</dbReference>
<feature type="region of interest" description="Disordered" evidence="2">
    <location>
        <begin position="1640"/>
        <end position="1677"/>
    </location>
</feature>
<dbReference type="PANTHER" id="PTHR14038">
    <property type="entry name" value="BAT2 HLA-B-ASSOCIATED TRANSCRIPT 2"/>
    <property type="match status" value="1"/>
</dbReference>
<feature type="region of interest" description="Disordered" evidence="2">
    <location>
        <begin position="312"/>
        <end position="333"/>
    </location>
</feature>
<dbReference type="Pfam" id="PF07001">
    <property type="entry name" value="BAT2_N"/>
    <property type="match status" value="1"/>
</dbReference>
<protein>
    <submittedName>
        <fullName evidence="6">BAT2_N domain-containing protein</fullName>
    </submittedName>
</protein>
<keyword evidence="5" id="KW-1185">Reference proteome</keyword>
<feature type="compositionally biased region" description="Acidic residues" evidence="2">
    <location>
        <begin position="1072"/>
        <end position="1085"/>
    </location>
</feature>
<name>A0A158PPJ8_ANISI</name>
<evidence type="ECO:0000256" key="1">
    <source>
        <dbReference type="ARBA" id="ARBA00022553"/>
    </source>
</evidence>
<feature type="region of interest" description="Disordered" evidence="2">
    <location>
        <begin position="173"/>
        <end position="253"/>
    </location>
</feature>
<feature type="compositionally biased region" description="Low complexity" evidence="2">
    <location>
        <begin position="703"/>
        <end position="724"/>
    </location>
</feature>
<evidence type="ECO:0000313" key="4">
    <source>
        <dbReference type="EMBL" id="VDK51919.1"/>
    </source>
</evidence>
<feature type="compositionally biased region" description="Polar residues" evidence="2">
    <location>
        <begin position="89"/>
        <end position="99"/>
    </location>
</feature>
<feature type="region of interest" description="Disordered" evidence="2">
    <location>
        <begin position="54"/>
        <end position="158"/>
    </location>
</feature>
<dbReference type="InterPro" id="IPR033184">
    <property type="entry name" value="PRRC2"/>
</dbReference>
<feature type="compositionally biased region" description="Polar residues" evidence="2">
    <location>
        <begin position="899"/>
        <end position="921"/>
    </location>
</feature>
<feature type="compositionally biased region" description="Low complexity" evidence="2">
    <location>
        <begin position="611"/>
        <end position="651"/>
    </location>
</feature>
<feature type="region of interest" description="Disordered" evidence="2">
    <location>
        <begin position="1721"/>
        <end position="1747"/>
    </location>
</feature>
<evidence type="ECO:0000313" key="6">
    <source>
        <dbReference type="WBParaSite" id="ASIM_0001486901-mRNA-1"/>
    </source>
</evidence>
<evidence type="ECO:0000313" key="5">
    <source>
        <dbReference type="Proteomes" id="UP000267096"/>
    </source>
</evidence>
<dbReference type="OrthoDB" id="1939715at2759"/>
<feature type="domain" description="BAT2 N-terminal" evidence="3">
    <location>
        <begin position="17"/>
        <end position="178"/>
    </location>
</feature>
<feature type="compositionally biased region" description="Polar residues" evidence="2">
    <location>
        <begin position="175"/>
        <end position="195"/>
    </location>
</feature>
<organism evidence="6">
    <name type="scientific">Anisakis simplex</name>
    <name type="common">Herring worm</name>
    <dbReference type="NCBI Taxonomy" id="6269"/>
    <lineage>
        <taxon>Eukaryota</taxon>
        <taxon>Metazoa</taxon>
        <taxon>Ecdysozoa</taxon>
        <taxon>Nematoda</taxon>
        <taxon>Chromadorea</taxon>
        <taxon>Rhabditida</taxon>
        <taxon>Spirurina</taxon>
        <taxon>Ascaridomorpha</taxon>
        <taxon>Ascaridoidea</taxon>
        <taxon>Anisakidae</taxon>
        <taxon>Anisakis</taxon>
        <taxon>Anisakis simplex complex</taxon>
    </lineage>
</organism>